<dbReference type="GO" id="GO:0045893">
    <property type="term" value="P:positive regulation of DNA-templated transcription"/>
    <property type="evidence" value="ECO:0007669"/>
    <property type="project" value="UniProtKB-ARBA"/>
</dbReference>
<keyword evidence="7" id="KW-0804">Transcription</keyword>
<dbReference type="GO" id="GO:0043565">
    <property type="term" value="F:sequence-specific DNA binding"/>
    <property type="evidence" value="ECO:0007669"/>
    <property type="project" value="UniProtKB-ARBA"/>
</dbReference>
<name>A0A7E5VC19_TRINI</name>
<dbReference type="OrthoDB" id="6077919at2759"/>
<dbReference type="PANTHER" id="PTHR47772">
    <property type="entry name" value="ZINC FINGER PROTEIN 200"/>
    <property type="match status" value="1"/>
</dbReference>
<dbReference type="Gene3D" id="3.40.1800.20">
    <property type="match status" value="1"/>
</dbReference>
<feature type="domain" description="C2H2-type" evidence="11">
    <location>
        <begin position="358"/>
        <end position="385"/>
    </location>
</feature>
<feature type="binding site" evidence="10">
    <location>
        <position position="18"/>
    </location>
    <ligand>
        <name>Zn(2+)</name>
        <dbReference type="ChEBI" id="CHEBI:29105"/>
    </ligand>
</feature>
<proteinExistence type="predicted"/>
<dbReference type="Gene3D" id="3.30.160.60">
    <property type="entry name" value="Classic Zinc Finger"/>
    <property type="match status" value="6"/>
</dbReference>
<evidence type="ECO:0000256" key="7">
    <source>
        <dbReference type="ARBA" id="ARBA00023163"/>
    </source>
</evidence>
<dbReference type="FunFam" id="3.30.160.60:FF:001732">
    <property type="entry name" value="Zgc:162936"/>
    <property type="match status" value="1"/>
</dbReference>
<keyword evidence="5 10" id="KW-0862">Zinc</keyword>
<evidence type="ECO:0000256" key="6">
    <source>
        <dbReference type="ARBA" id="ARBA00023015"/>
    </source>
</evidence>
<dbReference type="GO" id="GO:0005694">
    <property type="term" value="C:chromosome"/>
    <property type="evidence" value="ECO:0007669"/>
    <property type="project" value="UniProtKB-ARBA"/>
</dbReference>
<feature type="domain" description="C2H2-type" evidence="11">
    <location>
        <begin position="220"/>
        <end position="242"/>
    </location>
</feature>
<gene>
    <name evidence="14" type="primary">LOC113492507</name>
</gene>
<keyword evidence="3" id="KW-0677">Repeat</keyword>
<feature type="domain" description="C2H2-type" evidence="11">
    <location>
        <begin position="151"/>
        <end position="179"/>
    </location>
</feature>
<evidence type="ECO:0000313" key="13">
    <source>
        <dbReference type="Proteomes" id="UP000322000"/>
    </source>
</evidence>
<keyword evidence="8" id="KW-0539">Nucleus</keyword>
<evidence type="ECO:0000259" key="12">
    <source>
        <dbReference type="PROSITE" id="PS51915"/>
    </source>
</evidence>
<dbReference type="PROSITE" id="PS51915">
    <property type="entry name" value="ZAD"/>
    <property type="match status" value="1"/>
</dbReference>
<dbReference type="AlphaFoldDB" id="A0A7E5VC19"/>
<dbReference type="Pfam" id="PF07776">
    <property type="entry name" value="zf-AD"/>
    <property type="match status" value="1"/>
</dbReference>
<keyword evidence="6" id="KW-0805">Transcription regulation</keyword>
<evidence type="ECO:0000259" key="11">
    <source>
        <dbReference type="PROSITE" id="PS50157"/>
    </source>
</evidence>
<evidence type="ECO:0000256" key="3">
    <source>
        <dbReference type="ARBA" id="ARBA00022737"/>
    </source>
</evidence>
<dbReference type="RefSeq" id="XP_026725785.1">
    <property type="nucleotide sequence ID" value="XM_026869984.1"/>
</dbReference>
<dbReference type="InterPro" id="IPR050636">
    <property type="entry name" value="C2H2-ZF_domain-containing"/>
</dbReference>
<feature type="domain" description="ZAD" evidence="12">
    <location>
        <begin position="13"/>
        <end position="86"/>
    </location>
</feature>
<accession>A0A7E5VC19</accession>
<evidence type="ECO:0000256" key="10">
    <source>
        <dbReference type="PROSITE-ProRule" id="PRU01263"/>
    </source>
</evidence>
<dbReference type="Pfam" id="PF13894">
    <property type="entry name" value="zf-C2H2_4"/>
    <property type="match status" value="1"/>
</dbReference>
<dbReference type="InterPro" id="IPR012934">
    <property type="entry name" value="Znf_AD"/>
</dbReference>
<dbReference type="InParanoid" id="A0A7E5VC19"/>
<feature type="domain" description="C2H2-type" evidence="11">
    <location>
        <begin position="302"/>
        <end position="329"/>
    </location>
</feature>
<feature type="binding site" evidence="10">
    <location>
        <position position="15"/>
    </location>
    <ligand>
        <name>Zn(2+)</name>
        <dbReference type="ChEBI" id="CHEBI:29105"/>
    </ligand>
</feature>
<dbReference type="SUPFAM" id="SSF57667">
    <property type="entry name" value="beta-beta-alpha zinc fingers"/>
    <property type="match status" value="4"/>
</dbReference>
<feature type="binding site" evidence="10">
    <location>
        <position position="59"/>
    </location>
    <ligand>
        <name>Zn(2+)</name>
        <dbReference type="ChEBI" id="CHEBI:29105"/>
    </ligand>
</feature>
<dbReference type="Proteomes" id="UP000322000">
    <property type="component" value="Chromosome 4"/>
</dbReference>
<evidence type="ECO:0000256" key="2">
    <source>
        <dbReference type="ARBA" id="ARBA00022723"/>
    </source>
</evidence>
<dbReference type="InterPro" id="IPR013087">
    <property type="entry name" value="Znf_C2H2_type"/>
</dbReference>
<feature type="domain" description="C2H2-type" evidence="11">
    <location>
        <begin position="386"/>
        <end position="414"/>
    </location>
</feature>
<feature type="domain" description="C2H2-type" evidence="11">
    <location>
        <begin position="192"/>
        <end position="219"/>
    </location>
</feature>
<keyword evidence="2 10" id="KW-0479">Metal-binding</keyword>
<evidence type="ECO:0000256" key="4">
    <source>
        <dbReference type="ARBA" id="ARBA00022771"/>
    </source>
</evidence>
<comment type="subcellular location">
    <subcellularLocation>
        <location evidence="1">Nucleus</location>
    </subcellularLocation>
</comment>
<dbReference type="PROSITE" id="PS00028">
    <property type="entry name" value="ZINC_FINGER_C2H2_1"/>
    <property type="match status" value="5"/>
</dbReference>
<dbReference type="FunFam" id="3.30.160.60:FF:000145">
    <property type="entry name" value="Zinc finger protein 574"/>
    <property type="match status" value="1"/>
</dbReference>
<reference evidence="14" key="1">
    <citation type="submission" date="2025-08" db="UniProtKB">
        <authorList>
            <consortium name="RefSeq"/>
        </authorList>
    </citation>
    <scope>IDENTIFICATION</scope>
</reference>
<organism evidence="13 14">
    <name type="scientific">Trichoplusia ni</name>
    <name type="common">Cabbage looper</name>
    <dbReference type="NCBI Taxonomy" id="7111"/>
    <lineage>
        <taxon>Eukaryota</taxon>
        <taxon>Metazoa</taxon>
        <taxon>Ecdysozoa</taxon>
        <taxon>Arthropoda</taxon>
        <taxon>Hexapoda</taxon>
        <taxon>Insecta</taxon>
        <taxon>Pterygota</taxon>
        <taxon>Neoptera</taxon>
        <taxon>Endopterygota</taxon>
        <taxon>Lepidoptera</taxon>
        <taxon>Glossata</taxon>
        <taxon>Ditrysia</taxon>
        <taxon>Noctuoidea</taxon>
        <taxon>Noctuidae</taxon>
        <taxon>Plusiinae</taxon>
        <taxon>Trichoplusia</taxon>
    </lineage>
</organism>
<dbReference type="FunFam" id="3.30.160.60:FF:002343">
    <property type="entry name" value="Zinc finger protein 33A"/>
    <property type="match status" value="1"/>
</dbReference>
<feature type="domain" description="C2H2-type" evidence="11">
    <location>
        <begin position="247"/>
        <end position="269"/>
    </location>
</feature>
<feature type="domain" description="C2H2-type" evidence="11">
    <location>
        <begin position="330"/>
        <end position="357"/>
    </location>
</feature>
<dbReference type="PANTHER" id="PTHR47772:SF13">
    <property type="entry name" value="GASTRULA ZINC FINGER PROTEIN XLCGF49.1-LIKE-RELATED"/>
    <property type="match status" value="1"/>
</dbReference>
<feature type="binding site" evidence="10">
    <location>
        <position position="62"/>
    </location>
    <ligand>
        <name>Zn(2+)</name>
        <dbReference type="ChEBI" id="CHEBI:29105"/>
    </ligand>
</feature>
<dbReference type="GeneID" id="113492507"/>
<dbReference type="GO" id="GO:0008270">
    <property type="term" value="F:zinc ion binding"/>
    <property type="evidence" value="ECO:0007669"/>
    <property type="project" value="UniProtKB-UniRule"/>
</dbReference>
<dbReference type="GO" id="GO:0005634">
    <property type="term" value="C:nucleus"/>
    <property type="evidence" value="ECO:0007669"/>
    <property type="project" value="UniProtKB-SubCell"/>
</dbReference>
<keyword evidence="13" id="KW-1185">Reference proteome</keyword>
<evidence type="ECO:0000313" key="14">
    <source>
        <dbReference type="RefSeq" id="XP_026725785.1"/>
    </source>
</evidence>
<dbReference type="PROSITE" id="PS50157">
    <property type="entry name" value="ZINC_FINGER_C2H2_2"/>
    <property type="match status" value="9"/>
</dbReference>
<evidence type="ECO:0000256" key="5">
    <source>
        <dbReference type="ARBA" id="ARBA00022833"/>
    </source>
</evidence>
<evidence type="ECO:0000256" key="8">
    <source>
        <dbReference type="ARBA" id="ARBA00023242"/>
    </source>
</evidence>
<dbReference type="InterPro" id="IPR036236">
    <property type="entry name" value="Znf_C2H2_sf"/>
</dbReference>
<dbReference type="KEGG" id="tnl:113492507"/>
<dbReference type="SUPFAM" id="SSF57716">
    <property type="entry name" value="Glucocorticoid receptor-like (DNA-binding domain)"/>
    <property type="match status" value="1"/>
</dbReference>
<dbReference type="SMART" id="SM00355">
    <property type="entry name" value="ZnF_C2H2"/>
    <property type="match status" value="9"/>
</dbReference>
<evidence type="ECO:0000256" key="9">
    <source>
        <dbReference type="PROSITE-ProRule" id="PRU00042"/>
    </source>
</evidence>
<sequence length="440" mass="50528">MDISVSSPGIMHRLCRICLQEVKDSTNLFSIESQEILKNIFLCFQVTLRTDKHLPHLICSECLNELNKANSFRLKCISIDERLGLICKDVVEVNTVDTKSIRDKTPIIQESSTTDIDECQNDYTESNDFIGLTDSMNCNESNTKSNIPSDFICDLCNKVLKTKISLLKHYVSMHEKRKHIGKVSGFGAARRYHCTSCPYSTPHSQTLVSHMRTHNGERPYSCECGKSFTQSSSLAAHRKTHSTTTYFTCSLCGKQFKHAFTMKNHMRVHERASFSCNICFKALKSKETLQAHMYRHYKICNYNCEDCGDTFVTSAELLNHRKKHNTEKKIECHLCGYKTHTKKNLIIHLKRHSGNRAFKCDMCHIGFYTQSNLRRHLRVHTGDKPYSCPSCGQKFTYSPSLNKHMKTIHGVDYKWADWRDSIIHPENKEGTMPGSSKKLI</sequence>
<protein>
    <submittedName>
        <fullName evidence="14">Gastrula zinc finger protein XlCGF57.1-like</fullName>
    </submittedName>
</protein>
<feature type="domain" description="C2H2-type" evidence="11">
    <location>
        <begin position="274"/>
        <end position="296"/>
    </location>
</feature>
<dbReference type="Pfam" id="PF12874">
    <property type="entry name" value="zf-met"/>
    <property type="match status" value="1"/>
</dbReference>
<keyword evidence="4 9" id="KW-0863">Zinc-finger</keyword>
<dbReference type="FunFam" id="3.30.160.60:FF:000100">
    <property type="entry name" value="Zinc finger 45-like"/>
    <property type="match status" value="1"/>
</dbReference>
<dbReference type="Pfam" id="PF00096">
    <property type="entry name" value="zf-C2H2"/>
    <property type="match status" value="5"/>
</dbReference>
<dbReference type="SMART" id="SM00868">
    <property type="entry name" value="zf-AD"/>
    <property type="match status" value="1"/>
</dbReference>
<evidence type="ECO:0000256" key="1">
    <source>
        <dbReference type="ARBA" id="ARBA00004123"/>
    </source>
</evidence>